<name>A0ABM8HLC0_9ACTN</name>
<gene>
    <name evidence="2" type="ORF">SGFS_054540</name>
</gene>
<feature type="region of interest" description="Disordered" evidence="1">
    <location>
        <begin position="60"/>
        <end position="122"/>
    </location>
</feature>
<reference evidence="2 3" key="2">
    <citation type="journal article" date="2023" name="ChemBioChem">
        <title>Acyltransferase Domain Exchange between Two Independent Type I Polyketide Synthases in the Same Producer Strain of Macrolide Antibiotics.</title>
        <authorList>
            <person name="Kudo F."/>
            <person name="Kishikawa K."/>
            <person name="Tsuboi K."/>
            <person name="Kido T."/>
            <person name="Usui T."/>
            <person name="Hashimoto J."/>
            <person name="Shin-Ya K."/>
            <person name="Miyanaga A."/>
            <person name="Eguchi T."/>
        </authorList>
    </citation>
    <scope>NUCLEOTIDE SEQUENCE [LARGE SCALE GENOMIC DNA]</scope>
    <source>
        <strain evidence="2 3">A-8890</strain>
    </source>
</reference>
<evidence type="ECO:0000313" key="3">
    <source>
        <dbReference type="Proteomes" id="UP001321542"/>
    </source>
</evidence>
<proteinExistence type="predicted"/>
<dbReference type="Proteomes" id="UP001321542">
    <property type="component" value="Chromosome"/>
</dbReference>
<dbReference type="EMBL" id="AP018448">
    <property type="protein sequence ID" value="BBC34160.1"/>
    <property type="molecule type" value="Genomic_DNA"/>
</dbReference>
<evidence type="ECO:0000313" key="2">
    <source>
        <dbReference type="EMBL" id="BBC34160.1"/>
    </source>
</evidence>
<protein>
    <submittedName>
        <fullName evidence="2">Uncharacterized protein</fullName>
    </submittedName>
</protein>
<accession>A0ABM8HLC0</accession>
<sequence>MCFRTRRHKTDPWGQIPEVVLTGRVRLITLVFNDSLRGDAEGFGDGSPRRVWVVFRRRLPTGPREPGVGTPEPDGGAHAWGRRAASRLARGGGPGPYRMATGATGVPVPPTNGSGIADSRKS</sequence>
<organism evidence="2 3">
    <name type="scientific">Streptomyces graminofaciens</name>
    <dbReference type="NCBI Taxonomy" id="68212"/>
    <lineage>
        <taxon>Bacteria</taxon>
        <taxon>Bacillati</taxon>
        <taxon>Actinomycetota</taxon>
        <taxon>Actinomycetes</taxon>
        <taxon>Kitasatosporales</taxon>
        <taxon>Streptomycetaceae</taxon>
        <taxon>Streptomyces</taxon>
    </lineage>
</organism>
<keyword evidence="3" id="KW-1185">Reference proteome</keyword>
<evidence type="ECO:0000256" key="1">
    <source>
        <dbReference type="SAM" id="MobiDB-lite"/>
    </source>
</evidence>
<reference evidence="2 3" key="1">
    <citation type="journal article" date="2010" name="ChemBioChem">
        <title>Cloning and characterization of the biosynthetic gene cluster of 16-membered macrolide antibiotic FD-891: involvement of a dual functional cytochrome P450 monooxygenase catalyzing epoxidation and hydroxylation.</title>
        <authorList>
            <person name="Kudo F."/>
            <person name="Motegi A."/>
            <person name="Mizoue K."/>
            <person name="Eguchi T."/>
        </authorList>
    </citation>
    <scope>NUCLEOTIDE SEQUENCE [LARGE SCALE GENOMIC DNA]</scope>
    <source>
        <strain evidence="2 3">A-8890</strain>
    </source>
</reference>